<reference evidence="2 3" key="1">
    <citation type="submission" date="2014-04" db="EMBL/GenBank/DDBJ databases">
        <title>Genome evolution of avian class.</title>
        <authorList>
            <person name="Zhang G."/>
            <person name="Li C."/>
        </authorList>
    </citation>
    <scope>NUCLEOTIDE SEQUENCE [LARGE SCALE GENOMIC DNA]</scope>
    <source>
        <strain evidence="2">BGI_N310</strain>
    </source>
</reference>
<evidence type="ECO:0000256" key="1">
    <source>
        <dbReference type="SAM" id="Coils"/>
    </source>
</evidence>
<feature type="coiled-coil region" evidence="1">
    <location>
        <begin position="5"/>
        <end position="102"/>
    </location>
</feature>
<keyword evidence="3" id="KW-1185">Reference proteome</keyword>
<keyword evidence="1" id="KW-0175">Coiled coil</keyword>
<name>A0A091MQR6_9PASS</name>
<organism evidence="2 3">
    <name type="scientific">Acanthisitta chloris</name>
    <name type="common">rifleman</name>
    <dbReference type="NCBI Taxonomy" id="57068"/>
    <lineage>
        <taxon>Eukaryota</taxon>
        <taxon>Metazoa</taxon>
        <taxon>Chordata</taxon>
        <taxon>Craniata</taxon>
        <taxon>Vertebrata</taxon>
        <taxon>Euteleostomi</taxon>
        <taxon>Archelosauria</taxon>
        <taxon>Archosauria</taxon>
        <taxon>Dinosauria</taxon>
        <taxon>Saurischia</taxon>
        <taxon>Theropoda</taxon>
        <taxon>Coelurosauria</taxon>
        <taxon>Aves</taxon>
        <taxon>Neognathae</taxon>
        <taxon>Neoaves</taxon>
        <taxon>Telluraves</taxon>
        <taxon>Australaves</taxon>
        <taxon>Passeriformes</taxon>
        <taxon>Acanthisittidae</taxon>
        <taxon>Acanthisitta</taxon>
    </lineage>
</organism>
<dbReference type="PANTHER" id="PTHR18881">
    <property type="entry name" value="POLYAMINE-MODULATED FACTOR 1-BINDING PROTEIN 1-RELATED"/>
    <property type="match status" value="1"/>
</dbReference>
<feature type="non-terminal residue" evidence="2">
    <location>
        <position position="115"/>
    </location>
</feature>
<feature type="non-terminal residue" evidence="2">
    <location>
        <position position="1"/>
    </location>
</feature>
<evidence type="ECO:0000313" key="2">
    <source>
        <dbReference type="EMBL" id="KFP79508.1"/>
    </source>
</evidence>
<dbReference type="InterPro" id="IPR037391">
    <property type="entry name" value="PMF1-bd"/>
</dbReference>
<dbReference type="Proteomes" id="UP000053537">
    <property type="component" value="Unassembled WGS sequence"/>
</dbReference>
<sequence>QVQDMANLQAELAQAQQGNTKQEEKIAAYKEQRQQLYRELRKMQSSQEQSKQEAQSLRKRLWKLSSQVQRWQQLYLDSEQALALQEEELIVCKVELAFLKEELSKVAVQVQHTNR</sequence>
<evidence type="ECO:0000313" key="3">
    <source>
        <dbReference type="Proteomes" id="UP000053537"/>
    </source>
</evidence>
<dbReference type="PANTHER" id="PTHR18881:SF2">
    <property type="entry name" value="POLYAMINE-MODULATED FACTOR 1-BINDING PROTEIN 1"/>
    <property type="match status" value="1"/>
</dbReference>
<accession>A0A091MQR6</accession>
<dbReference type="AlphaFoldDB" id="A0A091MQR6"/>
<protein>
    <submittedName>
        <fullName evidence="2">Polyamine-modulated factor 1-binding protein 1</fullName>
    </submittedName>
</protein>
<dbReference type="GO" id="GO:0007283">
    <property type="term" value="P:spermatogenesis"/>
    <property type="evidence" value="ECO:0007669"/>
    <property type="project" value="TreeGrafter"/>
</dbReference>
<proteinExistence type="predicted"/>
<gene>
    <name evidence="2" type="ORF">N310_09943</name>
</gene>
<dbReference type="EMBL" id="KK835236">
    <property type="protein sequence ID" value="KFP79508.1"/>
    <property type="molecule type" value="Genomic_DNA"/>
</dbReference>